<comment type="caution">
    <text evidence="1">The sequence shown here is derived from an EMBL/GenBank/DDBJ whole genome shotgun (WGS) entry which is preliminary data.</text>
</comment>
<protein>
    <submittedName>
        <fullName evidence="1">Uncharacterized protein</fullName>
    </submittedName>
</protein>
<name>A0ABX4MD34_9ACTO</name>
<sequence>MAKRPLGRDAQGIQKQMRLPNYLGDGATSLALNSLSGLTGVIVYFYTDKVGIAAAAAGTIMFIAKIVDALTDLGMGWIMDTPVAGGAVRAPGSCGWPCPRSLRSSPCS</sequence>
<gene>
    <name evidence="1" type="ORF">BW737_003175</name>
</gene>
<organism evidence="1 2">
    <name type="scientific">Actinomyces ruminis</name>
    <dbReference type="NCBI Taxonomy" id="1937003"/>
    <lineage>
        <taxon>Bacteria</taxon>
        <taxon>Bacillati</taxon>
        <taxon>Actinomycetota</taxon>
        <taxon>Actinomycetes</taxon>
        <taxon>Actinomycetales</taxon>
        <taxon>Actinomycetaceae</taxon>
        <taxon>Actinomyces</taxon>
    </lineage>
</organism>
<keyword evidence="2" id="KW-1185">Reference proteome</keyword>
<evidence type="ECO:0000313" key="2">
    <source>
        <dbReference type="Proteomes" id="UP000194577"/>
    </source>
</evidence>
<proteinExistence type="predicted"/>
<evidence type="ECO:0000313" key="1">
    <source>
        <dbReference type="EMBL" id="PHP53375.1"/>
    </source>
</evidence>
<dbReference type="Pfam" id="PF13347">
    <property type="entry name" value="MFS_2"/>
    <property type="match status" value="1"/>
</dbReference>
<dbReference type="Proteomes" id="UP000194577">
    <property type="component" value="Unassembled WGS sequence"/>
</dbReference>
<dbReference type="EMBL" id="MTPX02000020">
    <property type="protein sequence ID" value="PHP53375.1"/>
    <property type="molecule type" value="Genomic_DNA"/>
</dbReference>
<reference evidence="1 2" key="1">
    <citation type="submission" date="2017-10" db="EMBL/GenBank/DDBJ databases">
        <title>Draft genome sequence of cellulolytic Actinomyces sp CtC72 isolated from cattle rumen fluid.</title>
        <authorList>
            <person name="Joshi A.J."/>
            <person name="Vasudevan G."/>
            <person name="Lanjekar V.B."/>
            <person name="Hivarkar S."/>
            <person name="Engineer A."/>
            <person name="Pore S.D."/>
            <person name="Dhakephalkar P.K."/>
            <person name="Dagar S."/>
        </authorList>
    </citation>
    <scope>NUCLEOTIDE SEQUENCE [LARGE SCALE GENOMIC DNA]</scope>
    <source>
        <strain evidence="2">CtC72</strain>
    </source>
</reference>
<accession>A0ABX4MD34</accession>